<gene>
    <name evidence="3" type="ORF">K2173_021948</name>
</gene>
<reference evidence="3 4" key="1">
    <citation type="submission" date="2021-09" db="EMBL/GenBank/DDBJ databases">
        <title>Genomic insights and catalytic innovation underlie evolution of tropane alkaloids biosynthesis.</title>
        <authorList>
            <person name="Wang Y.-J."/>
            <person name="Tian T."/>
            <person name="Huang J.-P."/>
            <person name="Huang S.-X."/>
        </authorList>
    </citation>
    <scope>NUCLEOTIDE SEQUENCE [LARGE SCALE GENOMIC DNA]</scope>
    <source>
        <strain evidence="3">KIB-2018</strain>
        <tissue evidence="3">Leaf</tissue>
    </source>
</reference>
<dbReference type="GO" id="GO:0009451">
    <property type="term" value="P:RNA modification"/>
    <property type="evidence" value="ECO:0007669"/>
    <property type="project" value="InterPro"/>
</dbReference>
<dbReference type="FunFam" id="1.25.40.10:FF:000348">
    <property type="entry name" value="Pentatricopeptide repeat-containing protein chloroplastic"/>
    <property type="match status" value="1"/>
</dbReference>
<feature type="repeat" description="PPR" evidence="2">
    <location>
        <begin position="202"/>
        <end position="236"/>
    </location>
</feature>
<dbReference type="InterPro" id="IPR002885">
    <property type="entry name" value="PPR_rpt"/>
</dbReference>
<dbReference type="AlphaFoldDB" id="A0AAV8T3R4"/>
<feature type="repeat" description="PPR" evidence="2">
    <location>
        <begin position="303"/>
        <end position="337"/>
    </location>
</feature>
<dbReference type="Gene3D" id="1.25.40.10">
    <property type="entry name" value="Tetratricopeptide repeat domain"/>
    <property type="match status" value="4"/>
</dbReference>
<dbReference type="PANTHER" id="PTHR47926">
    <property type="entry name" value="PENTATRICOPEPTIDE REPEAT-CONTAINING PROTEIN"/>
    <property type="match status" value="1"/>
</dbReference>
<dbReference type="NCBIfam" id="TIGR00756">
    <property type="entry name" value="PPR"/>
    <property type="match status" value="4"/>
</dbReference>
<dbReference type="InterPro" id="IPR046960">
    <property type="entry name" value="PPR_At4g14850-like_plant"/>
</dbReference>
<dbReference type="InterPro" id="IPR011990">
    <property type="entry name" value="TPR-like_helical_dom_sf"/>
</dbReference>
<accession>A0AAV8T3R4</accession>
<evidence type="ECO:0000256" key="1">
    <source>
        <dbReference type="ARBA" id="ARBA00022737"/>
    </source>
</evidence>
<dbReference type="Proteomes" id="UP001159364">
    <property type="component" value="Linkage Group LG07"/>
</dbReference>
<dbReference type="PANTHER" id="PTHR47926:SF352">
    <property type="entry name" value="REPEAT-CONTAINING PROTEIN, PUTATIVE-RELATED"/>
    <property type="match status" value="1"/>
</dbReference>
<comment type="caution">
    <text evidence="3">The sequence shown here is derived from an EMBL/GenBank/DDBJ whole genome shotgun (WGS) entry which is preliminary data.</text>
</comment>
<dbReference type="GO" id="GO:0003723">
    <property type="term" value="F:RNA binding"/>
    <property type="evidence" value="ECO:0007669"/>
    <property type="project" value="InterPro"/>
</dbReference>
<evidence type="ECO:0000256" key="2">
    <source>
        <dbReference type="PROSITE-ProRule" id="PRU00708"/>
    </source>
</evidence>
<keyword evidence="4" id="KW-1185">Reference proteome</keyword>
<dbReference type="Pfam" id="PF01535">
    <property type="entry name" value="PPR"/>
    <property type="match status" value="4"/>
</dbReference>
<evidence type="ECO:0000313" key="4">
    <source>
        <dbReference type="Proteomes" id="UP001159364"/>
    </source>
</evidence>
<evidence type="ECO:0000313" key="3">
    <source>
        <dbReference type="EMBL" id="KAJ8760910.1"/>
    </source>
</evidence>
<keyword evidence="1" id="KW-0677">Repeat</keyword>
<dbReference type="PROSITE" id="PS51375">
    <property type="entry name" value="PPR"/>
    <property type="match status" value="2"/>
</dbReference>
<organism evidence="3 4">
    <name type="scientific">Erythroxylum novogranatense</name>
    <dbReference type="NCBI Taxonomy" id="1862640"/>
    <lineage>
        <taxon>Eukaryota</taxon>
        <taxon>Viridiplantae</taxon>
        <taxon>Streptophyta</taxon>
        <taxon>Embryophyta</taxon>
        <taxon>Tracheophyta</taxon>
        <taxon>Spermatophyta</taxon>
        <taxon>Magnoliopsida</taxon>
        <taxon>eudicotyledons</taxon>
        <taxon>Gunneridae</taxon>
        <taxon>Pentapetalae</taxon>
        <taxon>rosids</taxon>
        <taxon>fabids</taxon>
        <taxon>Malpighiales</taxon>
        <taxon>Erythroxylaceae</taxon>
        <taxon>Erythroxylum</taxon>
    </lineage>
</organism>
<sequence length="532" mass="58755">MSVNRSRRCLLLLEKCKNMEQLKQAHAQAIACGLGNNSFALSRILAFCSEPKRGSLSHALKLFQRIQQPTICICNTMLKAFLVRDELKGVFDVYSSMLRNGMCPDAYTLPYVLKACAKLPSSFHGELVHGCCLKLGFLVSNVVGNSLISMYCGFGIMRAASYIFEEIPSPCPVSWTLMISGYAKVGDVDTATLLFDEAPIKDRGIWGAMISGYAQNSCFKECLYMFKLMQLGHVIPDEGILSSVLCACAQLGALETGVWIHTYLERSGMHVTPRLSTGLVDMYAKCGNLDIAKEVFDGMSHRDTVSWNVMISGFAMHGDGKAALKVFSEMEEAGFRPDDVTFIAILSACSYSGMGYDGLRVLNRMRGVYNIEPKSKHYGCMVDLLTKAGLLKEASEIIQSMPSSSSSSEEAIAWRTLLNACCSQGQGQLAEVAAEKLTQLEIHSGAYVLLSNFYTATGKYDNAERVREKMRNRGVDKAPGCSSIKINGMVNEFVAGEKTHPQMGEVESFLKKITKHFNYLWWNPDFLLFDKA</sequence>
<proteinExistence type="predicted"/>
<protein>
    <recommendedName>
        <fullName evidence="5">Pentatricopeptide repeat-containing protein</fullName>
    </recommendedName>
</protein>
<name>A0AAV8T3R4_9ROSI</name>
<dbReference type="Pfam" id="PF20431">
    <property type="entry name" value="E_motif"/>
    <property type="match status" value="1"/>
</dbReference>
<dbReference type="EMBL" id="JAIWQS010000007">
    <property type="protein sequence ID" value="KAJ8760910.1"/>
    <property type="molecule type" value="Genomic_DNA"/>
</dbReference>
<evidence type="ECO:0008006" key="5">
    <source>
        <dbReference type="Google" id="ProtNLM"/>
    </source>
</evidence>
<dbReference type="FunFam" id="1.25.40.10:FF:000184">
    <property type="entry name" value="Pentatricopeptide repeat-containing protein, chloroplastic"/>
    <property type="match status" value="1"/>
</dbReference>
<dbReference type="Pfam" id="PF13041">
    <property type="entry name" value="PPR_2"/>
    <property type="match status" value="2"/>
</dbReference>
<dbReference type="InterPro" id="IPR046848">
    <property type="entry name" value="E_motif"/>
</dbReference>